<evidence type="ECO:0000313" key="3">
    <source>
        <dbReference type="Proteomes" id="UP000679725"/>
    </source>
</evidence>
<dbReference type="Proteomes" id="UP000679725">
    <property type="component" value="Unassembled WGS sequence"/>
</dbReference>
<feature type="signal peptide" evidence="1">
    <location>
        <begin position="1"/>
        <end position="19"/>
    </location>
</feature>
<dbReference type="InterPro" id="IPR036514">
    <property type="entry name" value="SGNH_hydro_sf"/>
</dbReference>
<comment type="caution">
    <text evidence="2">The sequence shown here is derived from an EMBL/GenBank/DDBJ whole genome shotgun (WGS) entry which is preliminary data.</text>
</comment>
<dbReference type="RefSeq" id="WP_215236015.1">
    <property type="nucleotide sequence ID" value="NZ_CAJRAU010000008.1"/>
</dbReference>
<feature type="chain" id="PRO_5046727798" description="SGNH/GDSL hydrolase family protein" evidence="1">
    <location>
        <begin position="20"/>
        <end position="468"/>
    </location>
</feature>
<evidence type="ECO:0000256" key="1">
    <source>
        <dbReference type="SAM" id="SignalP"/>
    </source>
</evidence>
<dbReference type="EMBL" id="CAJRAU010000008">
    <property type="protein sequence ID" value="CAG5073265.1"/>
    <property type="molecule type" value="Genomic_DNA"/>
</dbReference>
<evidence type="ECO:0008006" key="4">
    <source>
        <dbReference type="Google" id="ProtNLM"/>
    </source>
</evidence>
<gene>
    <name evidence="2" type="ORF">DYBT9623_04752</name>
</gene>
<dbReference type="Gene3D" id="3.40.50.1110">
    <property type="entry name" value="SGNH hydrolase"/>
    <property type="match status" value="1"/>
</dbReference>
<sequence>MKTKLAIFLAILSSGTVINCSNVGIEEKIESIWQSDNPLLVSEVSIPVKSDPSFNWTPQSGKVDLGALKSGEKEPVLLTIGTGTAAGYRDGGLTRQGQLTSYPNLVARQMGLKNFNQAVFDKQNGNGTGYYLRQSDSELPSWSKVTNNLAYIDPEKNFFAPYSQGLVHNLSVPGNHPNSYQLNPKTTLLNEIQYRNNIPLPPYAMDANYLWTTGNLTNSLLSRVVHSEKQSVWEYLNSIQPDVAIVDINADVYIQSHIQGGQAGLLGPREVFWELNVINYLKKNNTKYVYATIPDVLDFPYFNWYNYKNLSSKLNKPIKIAVSEKDIQEANNRTIFLPTRKVIDLFNGNSENEYLTDLDIINEREASRPELYNNLFVAKWAKEYNHPLVDFYAIYKKILSGNYVTDDGYKIDPSYSHGNFFSADGIYPSAIGQAVLANEVIKVLNASYQSKIPLIDVGLYAKEMEKVK</sequence>
<keyword evidence="3" id="KW-1185">Reference proteome</keyword>
<reference evidence="2 3" key="1">
    <citation type="submission" date="2021-04" db="EMBL/GenBank/DDBJ databases">
        <authorList>
            <person name="Rodrigo-Torres L."/>
            <person name="Arahal R. D."/>
            <person name="Lucena T."/>
        </authorList>
    </citation>
    <scope>NUCLEOTIDE SEQUENCE [LARGE SCALE GENOMIC DNA]</scope>
    <source>
        <strain evidence="2 3">CECT 9623</strain>
    </source>
</reference>
<organism evidence="2 3">
    <name type="scientific">Dyadobacter linearis</name>
    <dbReference type="NCBI Taxonomy" id="2823330"/>
    <lineage>
        <taxon>Bacteria</taxon>
        <taxon>Pseudomonadati</taxon>
        <taxon>Bacteroidota</taxon>
        <taxon>Cytophagia</taxon>
        <taxon>Cytophagales</taxon>
        <taxon>Spirosomataceae</taxon>
        <taxon>Dyadobacter</taxon>
    </lineage>
</organism>
<accession>A0ABN7RHR5</accession>
<protein>
    <recommendedName>
        <fullName evidence="4">SGNH/GDSL hydrolase family protein</fullName>
    </recommendedName>
</protein>
<evidence type="ECO:0000313" key="2">
    <source>
        <dbReference type="EMBL" id="CAG5073265.1"/>
    </source>
</evidence>
<name>A0ABN7RHR5_9BACT</name>
<keyword evidence="1" id="KW-0732">Signal</keyword>
<proteinExistence type="predicted"/>
<dbReference type="SUPFAM" id="SSF52266">
    <property type="entry name" value="SGNH hydrolase"/>
    <property type="match status" value="1"/>
</dbReference>